<dbReference type="Gene3D" id="6.20.390.20">
    <property type="match status" value="1"/>
</dbReference>
<dbReference type="PANTHER" id="PTHR43459">
    <property type="entry name" value="ENOYL-COA HYDRATASE"/>
    <property type="match status" value="1"/>
</dbReference>
<dbReference type="Proteomes" id="UP001272137">
    <property type="component" value="Unassembled WGS sequence"/>
</dbReference>
<comment type="caution">
    <text evidence="2">The sequence shown here is derived from an EMBL/GenBank/DDBJ whole genome shotgun (WGS) entry which is preliminary data.</text>
</comment>
<dbReference type="CDD" id="cd06558">
    <property type="entry name" value="crotonase-like"/>
    <property type="match status" value="1"/>
</dbReference>
<gene>
    <name evidence="2" type="ORF">C7S16_4629</name>
</gene>
<evidence type="ECO:0000313" key="3">
    <source>
        <dbReference type="Proteomes" id="UP001272137"/>
    </source>
</evidence>
<dbReference type="Pfam" id="PF00378">
    <property type="entry name" value="ECH_1"/>
    <property type="match status" value="1"/>
</dbReference>
<dbReference type="GO" id="GO:0016853">
    <property type="term" value="F:isomerase activity"/>
    <property type="evidence" value="ECO:0007669"/>
    <property type="project" value="UniProtKB-KW"/>
</dbReference>
<dbReference type="NCBIfam" id="NF005496">
    <property type="entry name" value="PRK07110.1"/>
    <property type="match status" value="1"/>
</dbReference>
<dbReference type="InterPro" id="IPR001753">
    <property type="entry name" value="Enoyl-CoA_hydra/iso"/>
</dbReference>
<dbReference type="InterPro" id="IPR029045">
    <property type="entry name" value="ClpP/crotonase-like_dom_sf"/>
</dbReference>
<evidence type="ECO:0000256" key="1">
    <source>
        <dbReference type="RuleBase" id="RU003707"/>
    </source>
</evidence>
<sequence length="248" mass="26750">MNHAVTVSEPQDGTLLFTMHDRESKNTFSEALVGGLIDAFARAAASPACRCVVMTGYDSYFACGGTQQGLLAIQRGELAFTDVNMYSLALDCPVPVIAAMQGHGIGGGFVMGMYCDFVILSRESVYTTNFMKYGFTPGMGATAVVPHKLGFALAHEMLLGAQTYRGADLERRGVPFAVLPRHEVLPHALSLAAQVAQKPRGALVTLKSHMVRGLREQLPSIVADEVAMHDATFHNDDVKARIESRFGQ</sequence>
<proteinExistence type="inferred from homology"/>
<organism evidence="2 3">
    <name type="scientific">Burkholderia thailandensis</name>
    <dbReference type="NCBI Taxonomy" id="57975"/>
    <lineage>
        <taxon>Bacteria</taxon>
        <taxon>Pseudomonadati</taxon>
        <taxon>Pseudomonadota</taxon>
        <taxon>Betaproteobacteria</taxon>
        <taxon>Burkholderiales</taxon>
        <taxon>Burkholderiaceae</taxon>
        <taxon>Burkholderia</taxon>
        <taxon>pseudomallei group</taxon>
    </lineage>
</organism>
<dbReference type="GeneID" id="45119106"/>
<reference evidence="2" key="1">
    <citation type="submission" date="2018-08" db="EMBL/GenBank/DDBJ databases">
        <title>Identification of Burkholderia cepacia strains that express a Burkholderia pseudomallei-like capsular polysaccharide.</title>
        <authorList>
            <person name="Burtnick M.N."/>
            <person name="Vongsouvath M."/>
            <person name="Newton P."/>
            <person name="Wuthiekanun V."/>
            <person name="Limmathurotsakul D."/>
            <person name="Brett P.J."/>
            <person name="Chantratita N."/>
            <person name="Dance D.A."/>
        </authorList>
    </citation>
    <scope>NUCLEOTIDE SEQUENCE</scope>
    <source>
        <strain evidence="2">SBXCC001</strain>
    </source>
</reference>
<dbReference type="AlphaFoldDB" id="A0AAW9CKT6"/>
<protein>
    <submittedName>
        <fullName evidence="2">Polyketide biosynthesis enoyl-CoA isomerase PksI</fullName>
    </submittedName>
</protein>
<accession>A0AAW9CKT6</accession>
<dbReference type="PANTHER" id="PTHR43459:SF1">
    <property type="entry name" value="EG:BACN32G11.4 PROTEIN"/>
    <property type="match status" value="1"/>
</dbReference>
<dbReference type="Gene3D" id="3.90.226.10">
    <property type="entry name" value="2-enoyl-CoA Hydratase, Chain A, domain 1"/>
    <property type="match status" value="1"/>
</dbReference>
<keyword evidence="2" id="KW-0413">Isomerase</keyword>
<name>A0AAW9CKT6_BURTH</name>
<dbReference type="KEGG" id="btha:DR62_4115"/>
<comment type="similarity">
    <text evidence="1">Belongs to the enoyl-CoA hydratase/isomerase family.</text>
</comment>
<evidence type="ECO:0000313" key="2">
    <source>
        <dbReference type="EMBL" id="MDW9250867.1"/>
    </source>
</evidence>
<dbReference type="RefSeq" id="WP_009897626.1">
    <property type="nucleotide sequence ID" value="NZ_CM125683.1"/>
</dbReference>
<dbReference type="EMBL" id="QXCT01000001">
    <property type="protein sequence ID" value="MDW9250867.1"/>
    <property type="molecule type" value="Genomic_DNA"/>
</dbReference>
<dbReference type="InterPro" id="IPR018376">
    <property type="entry name" value="Enoyl-CoA_hyd/isom_CS"/>
</dbReference>
<dbReference type="SUPFAM" id="SSF52096">
    <property type="entry name" value="ClpP/crotonase"/>
    <property type="match status" value="1"/>
</dbReference>
<dbReference type="PROSITE" id="PS00166">
    <property type="entry name" value="ENOYL_COA_HYDRATASE"/>
    <property type="match status" value="1"/>
</dbReference>